<proteinExistence type="predicted"/>
<dbReference type="EMBL" id="JBBCAQ010000010">
    <property type="protein sequence ID" value="KAK7602071.1"/>
    <property type="molecule type" value="Genomic_DNA"/>
</dbReference>
<protein>
    <submittedName>
        <fullName evidence="2">Uncharacterized protein</fullName>
    </submittedName>
</protein>
<dbReference type="InterPro" id="IPR031959">
    <property type="entry name" value="DUF4779"/>
</dbReference>
<dbReference type="Pfam" id="PF16009">
    <property type="entry name" value="DUF4779"/>
    <property type="match status" value="1"/>
</dbReference>
<gene>
    <name evidence="2" type="ORF">V9T40_009512</name>
</gene>
<organism evidence="2 3">
    <name type="scientific">Parthenolecanium corni</name>
    <dbReference type="NCBI Taxonomy" id="536013"/>
    <lineage>
        <taxon>Eukaryota</taxon>
        <taxon>Metazoa</taxon>
        <taxon>Ecdysozoa</taxon>
        <taxon>Arthropoda</taxon>
        <taxon>Hexapoda</taxon>
        <taxon>Insecta</taxon>
        <taxon>Pterygota</taxon>
        <taxon>Neoptera</taxon>
        <taxon>Paraneoptera</taxon>
        <taxon>Hemiptera</taxon>
        <taxon>Sternorrhyncha</taxon>
        <taxon>Coccoidea</taxon>
        <taxon>Coccidae</taxon>
        <taxon>Parthenolecanium</taxon>
    </lineage>
</organism>
<dbReference type="Proteomes" id="UP001367676">
    <property type="component" value="Unassembled WGS sequence"/>
</dbReference>
<reference evidence="2 3" key="1">
    <citation type="submission" date="2024-03" db="EMBL/GenBank/DDBJ databases">
        <title>Adaptation during the transition from Ophiocordyceps entomopathogen to insect associate is accompanied by gene loss and intensified selection.</title>
        <authorList>
            <person name="Ward C.M."/>
            <person name="Onetto C.A."/>
            <person name="Borneman A.R."/>
        </authorList>
    </citation>
    <scope>NUCLEOTIDE SEQUENCE [LARGE SCALE GENOMIC DNA]</scope>
    <source>
        <strain evidence="2">AWRI1</strain>
        <tissue evidence="2">Single Adult Female</tissue>
    </source>
</reference>
<evidence type="ECO:0000313" key="3">
    <source>
        <dbReference type="Proteomes" id="UP001367676"/>
    </source>
</evidence>
<feature type="region of interest" description="Disordered" evidence="1">
    <location>
        <begin position="192"/>
        <end position="224"/>
    </location>
</feature>
<feature type="compositionally biased region" description="Gly residues" evidence="1">
    <location>
        <begin position="211"/>
        <end position="220"/>
    </location>
</feature>
<evidence type="ECO:0000313" key="2">
    <source>
        <dbReference type="EMBL" id="KAK7602071.1"/>
    </source>
</evidence>
<name>A0AAN9TSH0_9HEMI</name>
<comment type="caution">
    <text evidence="2">The sequence shown here is derived from an EMBL/GenBank/DDBJ whole genome shotgun (WGS) entry which is preliminary data.</text>
</comment>
<accession>A0AAN9TSH0</accession>
<evidence type="ECO:0000256" key="1">
    <source>
        <dbReference type="SAM" id="MobiDB-lite"/>
    </source>
</evidence>
<sequence length="309" mass="31885">MGPAKVANSLNKTLHLTGIGLAVQAFYINLTLDSAMGGDFLQLAPAGPPIINPASVWDINGLPLAYGYNRGGLNSGAQRVGTLGTIGGQNYDANAYRDQNGYYLGNAGLKNGYDVGKTYGGGRDYGVTGVQGNAYGDVNGRNKGHQVAGFSTNYQKNESGNKATYYDDGLGHGGVAQYGLRDQRYRDGAGNSYGGGVHDSSLKTNNQGNQGQYGGAGGYRGTDNRGGTASNLDLYRGGLVQGAGASGGIVGPVASQPILIQQTLPVVQRALPIAPAAPIPLRGSPYAVPSPNRLYVDRPGFQNVLVAAV</sequence>
<keyword evidence="3" id="KW-1185">Reference proteome</keyword>
<dbReference type="AlphaFoldDB" id="A0AAN9TSH0"/>